<dbReference type="EMBL" id="OV915080">
    <property type="protein sequence ID" value="CAH1707003.1"/>
    <property type="molecule type" value="Genomic_DNA"/>
</dbReference>
<evidence type="ECO:0000313" key="2">
    <source>
        <dbReference type="Proteomes" id="UP001295440"/>
    </source>
</evidence>
<name>A0AAU9R3U5_9LACO</name>
<sequence>MKEIDIRDPRSKGRIKTKICNYIKTDDGTELLEFKYQRIRRTILVDDFLNEVMQARKNSYTTEQ</sequence>
<gene>
    <name evidence="1" type="ORF">LDD865_1846</name>
</gene>
<evidence type="ECO:0000313" key="1">
    <source>
        <dbReference type="EMBL" id="CAH1707003.1"/>
    </source>
</evidence>
<evidence type="ECO:0008006" key="3">
    <source>
        <dbReference type="Google" id="ProtNLM"/>
    </source>
</evidence>
<dbReference type="RefSeq" id="WP_003611908.1">
    <property type="nucleotide sequence ID" value="NZ_OV915080.1"/>
</dbReference>
<protein>
    <recommendedName>
        <fullName evidence="3">Bacitracin ABC transporter</fullName>
    </recommendedName>
</protein>
<dbReference type="AlphaFoldDB" id="A0AAU9R3U5"/>
<proteinExistence type="predicted"/>
<dbReference type="Proteomes" id="UP001295440">
    <property type="component" value="Chromosome"/>
</dbReference>
<organism evidence="1 2">
    <name type="scientific">Lactobacillus delbrueckii subsp. delbrueckii</name>
    <dbReference type="NCBI Taxonomy" id="83684"/>
    <lineage>
        <taxon>Bacteria</taxon>
        <taxon>Bacillati</taxon>
        <taxon>Bacillota</taxon>
        <taxon>Bacilli</taxon>
        <taxon>Lactobacillales</taxon>
        <taxon>Lactobacillaceae</taxon>
        <taxon>Lactobacillus</taxon>
    </lineage>
</organism>
<accession>A0AAU9R3U5</accession>
<reference evidence="1" key="1">
    <citation type="submission" date="2022-02" db="EMBL/GenBank/DDBJ databases">
        <authorList>
            <person name="Deutsch MARIE S."/>
        </authorList>
    </citation>
    <scope>NUCLEOTIDE SEQUENCE</scope>
    <source>
        <strain evidence="1">CIRM-BIA865</strain>
    </source>
</reference>